<name>C3Y9E8_BRAFL</name>
<dbReference type="SMART" id="SM00028">
    <property type="entry name" value="TPR"/>
    <property type="match status" value="15"/>
</dbReference>
<feature type="repeat" description="TPR" evidence="1">
    <location>
        <begin position="1138"/>
        <end position="1171"/>
    </location>
</feature>
<dbReference type="Pfam" id="PF13374">
    <property type="entry name" value="TPR_10"/>
    <property type="match status" value="1"/>
</dbReference>
<dbReference type="InterPro" id="IPR005105">
    <property type="entry name" value="GlnD_Uridyltrans_N"/>
</dbReference>
<dbReference type="InterPro" id="IPR011990">
    <property type="entry name" value="TPR-like_helical_dom_sf"/>
</dbReference>
<feature type="repeat" description="TPR" evidence="1">
    <location>
        <begin position="698"/>
        <end position="731"/>
    </location>
</feature>
<dbReference type="Pfam" id="PF03445">
    <property type="entry name" value="DUF294"/>
    <property type="match status" value="1"/>
</dbReference>
<feature type="domain" description="Protein-PII uridylyltransferase N-terminal" evidence="2">
    <location>
        <begin position="215"/>
        <end position="293"/>
    </location>
</feature>
<reference evidence="3" key="1">
    <citation type="journal article" date="2008" name="Nature">
        <title>The amphioxus genome and the evolution of the chordate karyotype.</title>
        <authorList>
            <consortium name="US DOE Joint Genome Institute (JGI-PGF)"/>
            <person name="Putnam N.H."/>
            <person name="Butts T."/>
            <person name="Ferrier D.E.K."/>
            <person name="Furlong R.F."/>
            <person name="Hellsten U."/>
            <person name="Kawashima T."/>
            <person name="Robinson-Rechavi M."/>
            <person name="Shoguchi E."/>
            <person name="Terry A."/>
            <person name="Yu J.-K."/>
            <person name="Benito-Gutierrez E.L."/>
            <person name="Dubchak I."/>
            <person name="Garcia-Fernandez J."/>
            <person name="Gibson-Brown J.J."/>
            <person name="Grigoriev I.V."/>
            <person name="Horton A.C."/>
            <person name="de Jong P.J."/>
            <person name="Jurka J."/>
            <person name="Kapitonov V.V."/>
            <person name="Kohara Y."/>
            <person name="Kuroki Y."/>
            <person name="Lindquist E."/>
            <person name="Lucas S."/>
            <person name="Osoegawa K."/>
            <person name="Pennacchio L.A."/>
            <person name="Salamov A.A."/>
            <person name="Satou Y."/>
            <person name="Sauka-Spengler T."/>
            <person name="Schmutz J."/>
            <person name="Shin-I T."/>
            <person name="Toyoda A."/>
            <person name="Bronner-Fraser M."/>
            <person name="Fujiyama A."/>
            <person name="Holland L.Z."/>
            <person name="Holland P.W.H."/>
            <person name="Satoh N."/>
            <person name="Rokhsar D.S."/>
        </authorList>
    </citation>
    <scope>NUCLEOTIDE SEQUENCE [LARGE SCALE GENOMIC DNA]</scope>
    <source>
        <strain evidence="3">S238N-H82</strain>
        <tissue evidence="3">Testes</tissue>
    </source>
</reference>
<dbReference type="Gene3D" id="1.25.40.10">
    <property type="entry name" value="Tetratricopeptide repeat domain"/>
    <property type="match status" value="5"/>
</dbReference>
<organism>
    <name type="scientific">Branchiostoma floridae</name>
    <name type="common">Florida lancelet</name>
    <name type="synonym">Amphioxus</name>
    <dbReference type="NCBI Taxonomy" id="7739"/>
    <lineage>
        <taxon>Eukaryota</taxon>
        <taxon>Metazoa</taxon>
        <taxon>Chordata</taxon>
        <taxon>Cephalochordata</taxon>
        <taxon>Leptocardii</taxon>
        <taxon>Amphioxiformes</taxon>
        <taxon>Branchiostomatidae</taxon>
        <taxon>Branchiostoma</taxon>
    </lineage>
</organism>
<dbReference type="InParanoid" id="C3Y9E8"/>
<gene>
    <name evidence="3" type="ORF">BRAFLDRAFT_68009</name>
</gene>
<feature type="repeat" description="TPR" evidence="1">
    <location>
        <begin position="1002"/>
        <end position="1035"/>
    </location>
</feature>
<proteinExistence type="predicted"/>
<dbReference type="GO" id="GO:0008773">
    <property type="term" value="F:[protein-PII] uridylyltransferase activity"/>
    <property type="evidence" value="ECO:0007669"/>
    <property type="project" value="InterPro"/>
</dbReference>
<sequence length="1218" mass="136766">MLKTTNEPTDGKTVKVMPAKAPQGHSLADNDMSREYYDHLQKGDEAVQGGDLDSAEQHFAAALKLVHVRDPTVLQYEKEVSPLHKLGDVYCRRGCQTGDGGDFVKAAALYHAAVARSKVHDKALKDAIEETEVLFLKHALKIDKIGNTQCHETERHKEQLLRIRDRVYFSLLYGDEFPYIDFDDDDDSFFTQLQELRIRKLEADWADSVRKVFDDVAHDRKKFVSQLVDECIAVMGPPPCKYALIGLGSQATGLVTPYSDLEFAILVEEENEANVTYFRRLTHYLHLKVVNLGETILPAVGIKSLNDFYSDDPLDNWFYDSVTPRGFSFDGSMPRASKTPLGKQGSETELSSELIRTPRSMAGLLGKDVSVYLKEGYHLASVLRNVCLIAGEQALVDEYVSIINKTLQYDGGKMAQQLAREMVRENFSNSEDQRPTATLLDVKKEIYRFPSLALDCLALSSNIVPSTIWQTIEDMESNAVVSRENAHHLKVLVSISAELRLRTYIANGGQKENLSALSAMPASHDNSDDQNSKLQKVFYISDVNQLLRYYSTAMPLNKFVSNDLFSPEQNLRNLRLFVNSPLVKGDMYLSLGYNAEAVRCYEKASEVNVRHLWNYGLALQNLTGQQTNAIRLFEQALEESRKQNAPAKEHPQIAMSLIKLGASYYRRANYIEAIKYIEEGLTMYRKIHDHDTAHSDIAEALNLLGLSFDKAGDHEKALDYLHQTLEMHWKVHGAKTAHRNIATALHNIGLVLTNKGNYKKAIGYLEQGLKMRKALFGQNTAHSDIAVSVSVLGTAWDHEGDPHKAIRYKELALKTRRAVHGETAIHSEIANALTNLAGSLMHLDKSKAALYSDQALAMQRMLSSDVKLHDDIAAGLNIQGCVLWEEKENIKAIACYEEALQDLRAIYGPTAKQPHIAVLLTNLGTAYANMDDDRKAMTYYEEALKMLEDIHDGKAHLDIAIVLNNIGATCNNMDEHRKARSHLEKSLEMFQRGPGAAHPRIVDTLNNLGIALCHLGDHEEAIKYLDEAVQLQKQILMDICGVSTANSMAKTATFICNLAEAYTGLKNYEKALGYFEQSLQMFQIIYNSEPTHPYITYTLRRMGFVWRGRGNQSRVVDYFQQVLERIQIINGTAHPCTVPTLNSIGTALLGLGKKREAIDYFEKGLKIQRDIYGQRAENHAIVTSLALLAKAWRDLGDDRKASGYGSEARRMEKKLARQ</sequence>
<dbReference type="eggNOG" id="KOG4626">
    <property type="taxonomic scope" value="Eukaryota"/>
</dbReference>
<evidence type="ECO:0000259" key="2">
    <source>
        <dbReference type="Pfam" id="PF03445"/>
    </source>
</evidence>
<dbReference type="Pfam" id="PF13424">
    <property type="entry name" value="TPR_12"/>
    <property type="match status" value="5"/>
</dbReference>
<feature type="repeat" description="TPR" evidence="1">
    <location>
        <begin position="742"/>
        <end position="775"/>
    </location>
</feature>
<dbReference type="PANTHER" id="PTHR19959">
    <property type="entry name" value="KINESIN LIGHT CHAIN"/>
    <property type="match status" value="1"/>
</dbReference>
<dbReference type="eggNOG" id="KOG1840">
    <property type="taxonomic scope" value="Eukaryota"/>
</dbReference>
<feature type="repeat" description="TPR" evidence="1">
    <location>
        <begin position="917"/>
        <end position="950"/>
    </location>
</feature>
<dbReference type="SUPFAM" id="SSF48452">
    <property type="entry name" value="TPR-like"/>
    <property type="match status" value="3"/>
</dbReference>
<dbReference type="Pfam" id="PF13181">
    <property type="entry name" value="TPR_8"/>
    <property type="match status" value="1"/>
</dbReference>
<dbReference type="PANTHER" id="PTHR19959:SF119">
    <property type="entry name" value="FUNGAL LIPASE-LIKE DOMAIN-CONTAINING PROTEIN"/>
    <property type="match status" value="1"/>
</dbReference>
<dbReference type="InterPro" id="IPR019734">
    <property type="entry name" value="TPR_rpt"/>
</dbReference>
<evidence type="ECO:0000256" key="1">
    <source>
        <dbReference type="PROSITE-ProRule" id="PRU00339"/>
    </source>
</evidence>
<dbReference type="AlphaFoldDB" id="C3Y9E8"/>
<accession>C3Y9E8</accession>
<dbReference type="PROSITE" id="PS50005">
    <property type="entry name" value="TPR"/>
    <property type="match status" value="5"/>
</dbReference>
<protein>
    <recommendedName>
        <fullName evidence="2">Protein-PII uridylyltransferase N-terminal domain-containing protein</fullName>
    </recommendedName>
</protein>
<evidence type="ECO:0000313" key="3">
    <source>
        <dbReference type="EMBL" id="EEN63204.1"/>
    </source>
</evidence>
<keyword evidence="1" id="KW-0802">TPR repeat</keyword>
<dbReference type="EMBL" id="GG666492">
    <property type="protein sequence ID" value="EEN63204.1"/>
    <property type="molecule type" value="Genomic_DNA"/>
</dbReference>